<feature type="region of interest" description="G4" evidence="11">
    <location>
        <begin position="120"/>
        <end position="123"/>
    </location>
</feature>
<dbReference type="InterPro" id="IPR005662">
    <property type="entry name" value="GTPase_Era-like"/>
</dbReference>
<name>A0A0B5Q5S7_CLOBE</name>
<dbReference type="RefSeq" id="WP_041894412.1">
    <property type="nucleotide sequence ID" value="NZ_CP010086.2"/>
</dbReference>
<keyword evidence="9 10" id="KW-0472">Membrane</keyword>
<dbReference type="EMBL" id="CP010086">
    <property type="protein sequence ID" value="AJG97549.1"/>
    <property type="molecule type" value="Genomic_DNA"/>
</dbReference>
<dbReference type="SUPFAM" id="SSF54814">
    <property type="entry name" value="Prokaryotic type KH domain (KH-domain type II)"/>
    <property type="match status" value="1"/>
</dbReference>
<dbReference type="PROSITE" id="PS50823">
    <property type="entry name" value="KH_TYPE_2"/>
    <property type="match status" value="1"/>
</dbReference>
<dbReference type="GO" id="GO:0005525">
    <property type="term" value="F:GTP binding"/>
    <property type="evidence" value="ECO:0007669"/>
    <property type="project" value="UniProtKB-UniRule"/>
</dbReference>
<comment type="subcellular location">
    <subcellularLocation>
        <location evidence="10">Cytoplasm</location>
    </subcellularLocation>
    <subcellularLocation>
        <location evidence="10">Cell membrane</location>
        <topology evidence="10">Peripheral membrane protein</topology>
    </subcellularLocation>
</comment>
<feature type="region of interest" description="G3" evidence="11">
    <location>
        <begin position="58"/>
        <end position="61"/>
    </location>
</feature>
<dbReference type="InterPro" id="IPR030388">
    <property type="entry name" value="G_ERA_dom"/>
</dbReference>
<dbReference type="NCBIfam" id="TIGR00231">
    <property type="entry name" value="small_GTP"/>
    <property type="match status" value="1"/>
</dbReference>
<accession>A0A0B5Q5S7</accession>
<dbReference type="Gene3D" id="3.40.50.300">
    <property type="entry name" value="P-loop containing nucleotide triphosphate hydrolases"/>
    <property type="match status" value="1"/>
</dbReference>
<evidence type="ECO:0000313" key="15">
    <source>
        <dbReference type="EMBL" id="AJG97549.1"/>
    </source>
</evidence>
<evidence type="ECO:0000313" key="16">
    <source>
        <dbReference type="Proteomes" id="UP000031866"/>
    </source>
</evidence>
<dbReference type="GO" id="GO:0000028">
    <property type="term" value="P:ribosomal small subunit assembly"/>
    <property type="evidence" value="ECO:0007669"/>
    <property type="project" value="TreeGrafter"/>
</dbReference>
<dbReference type="GO" id="GO:0043024">
    <property type="term" value="F:ribosomal small subunit binding"/>
    <property type="evidence" value="ECO:0007669"/>
    <property type="project" value="TreeGrafter"/>
</dbReference>
<evidence type="ECO:0000256" key="5">
    <source>
        <dbReference type="ARBA" id="ARBA00022730"/>
    </source>
</evidence>
<dbReference type="InterPro" id="IPR009019">
    <property type="entry name" value="KH_sf_prok-type"/>
</dbReference>
<dbReference type="AlphaFoldDB" id="A0A0B5Q5S7"/>
<dbReference type="PANTHER" id="PTHR42698">
    <property type="entry name" value="GTPASE ERA"/>
    <property type="match status" value="1"/>
</dbReference>
<dbReference type="InterPro" id="IPR006073">
    <property type="entry name" value="GTP-bd"/>
</dbReference>
<dbReference type="NCBIfam" id="NF000908">
    <property type="entry name" value="PRK00089.1"/>
    <property type="match status" value="1"/>
</dbReference>
<dbReference type="GO" id="GO:0070181">
    <property type="term" value="F:small ribosomal subunit rRNA binding"/>
    <property type="evidence" value="ECO:0007669"/>
    <property type="project" value="UniProtKB-UniRule"/>
</dbReference>
<proteinExistence type="inferred from homology"/>
<evidence type="ECO:0000256" key="12">
    <source>
        <dbReference type="RuleBase" id="RU003761"/>
    </source>
</evidence>
<dbReference type="KEGG" id="cbei:LF65_00926"/>
<dbReference type="Pfam" id="PF07650">
    <property type="entry name" value="KH_2"/>
    <property type="match status" value="1"/>
</dbReference>
<reference evidence="16" key="1">
    <citation type="submission" date="2014-12" db="EMBL/GenBank/DDBJ databases">
        <title>Genome sequence of Clostridium beijerinckii strain 59B.</title>
        <authorList>
            <person name="Little G.T."/>
            <person name="Minton N.P."/>
        </authorList>
    </citation>
    <scope>NUCLEOTIDE SEQUENCE [LARGE SCALE GENOMIC DNA]</scope>
    <source>
        <strain evidence="16">59B</strain>
    </source>
</reference>
<sequence>MFKSGFVTIVGRPNVGKSTLLNYIMGEKLSIVSNKPQTTRNNIQTILTGDDYQMIFVDTPGIHKPKHKLGEYMVNSAKESTKDVDLVLFLTNPDEEIGKGDKFILETLRDKKCPVFLVLNKVDESTQDRVAKSLEMYSKEFKFAEIIPISAIKGKNVDVLVELMKKAMPEGPKYYPDDMITDVQEKFVVSEIIREKALRTLRDEVPHGIAVDIIQMKQNEIGTYHIEVDLICEKDSHKGIIIGKNGQTLKRIGENSRYELERFLRSKVNLKIWVKVRKEWRDNQLLLKELGYKANSKK</sequence>
<feature type="region of interest" description="G1" evidence="11">
    <location>
        <begin position="11"/>
        <end position="18"/>
    </location>
</feature>
<dbReference type="STRING" id="1520.LF65_00926"/>
<comment type="subunit">
    <text evidence="10">Monomer.</text>
</comment>
<dbReference type="CDD" id="cd04163">
    <property type="entry name" value="Era"/>
    <property type="match status" value="1"/>
</dbReference>
<dbReference type="Pfam" id="PF01926">
    <property type="entry name" value="MMR_HSR1"/>
    <property type="match status" value="1"/>
</dbReference>
<evidence type="ECO:0000259" key="14">
    <source>
        <dbReference type="PROSITE" id="PS51713"/>
    </source>
</evidence>
<dbReference type="PANTHER" id="PTHR42698:SF1">
    <property type="entry name" value="GTPASE ERA, MITOCHONDRIAL"/>
    <property type="match status" value="1"/>
</dbReference>
<keyword evidence="4 10" id="KW-0690">Ribosome biogenesis</keyword>
<keyword evidence="3 10" id="KW-1003">Cell membrane</keyword>
<dbReference type="CDD" id="cd22534">
    <property type="entry name" value="KH-II_Era"/>
    <property type="match status" value="1"/>
</dbReference>
<feature type="region of interest" description="G5" evidence="11">
    <location>
        <begin position="149"/>
        <end position="151"/>
    </location>
</feature>
<comment type="function">
    <text evidence="10">An essential GTPase that binds both GDP and GTP, with rapid nucleotide exchange. Plays a role in 16S rRNA processing and 30S ribosomal subunit biogenesis and possibly also in cell cycle regulation and energy metabolism.</text>
</comment>
<dbReference type="InterPro" id="IPR027417">
    <property type="entry name" value="P-loop_NTPase"/>
</dbReference>
<evidence type="ECO:0000256" key="4">
    <source>
        <dbReference type="ARBA" id="ARBA00022517"/>
    </source>
</evidence>
<dbReference type="GO" id="GO:0005829">
    <property type="term" value="C:cytosol"/>
    <property type="evidence" value="ECO:0007669"/>
    <property type="project" value="TreeGrafter"/>
</dbReference>
<feature type="domain" description="KH type-2" evidence="13">
    <location>
        <begin position="201"/>
        <end position="278"/>
    </location>
</feature>
<feature type="binding site" evidence="10">
    <location>
        <begin position="58"/>
        <end position="62"/>
    </location>
    <ligand>
        <name>GTP</name>
        <dbReference type="ChEBI" id="CHEBI:37565"/>
    </ligand>
</feature>
<comment type="similarity">
    <text evidence="1 10 11 12">Belongs to the TRAFAC class TrmE-Era-EngA-EngB-Septin-like GTPase superfamily. Era GTPase family.</text>
</comment>
<feature type="region of interest" description="G2" evidence="11">
    <location>
        <begin position="37"/>
        <end position="41"/>
    </location>
</feature>
<keyword evidence="7 10" id="KW-0694">RNA-binding</keyword>
<evidence type="ECO:0000256" key="7">
    <source>
        <dbReference type="ARBA" id="ARBA00022884"/>
    </source>
</evidence>
<evidence type="ECO:0000256" key="11">
    <source>
        <dbReference type="PROSITE-ProRule" id="PRU01050"/>
    </source>
</evidence>
<evidence type="ECO:0000256" key="9">
    <source>
        <dbReference type="ARBA" id="ARBA00023136"/>
    </source>
</evidence>
<dbReference type="Gene3D" id="3.30.300.20">
    <property type="match status" value="1"/>
</dbReference>
<dbReference type="FunFam" id="3.40.50.300:FF:000094">
    <property type="entry name" value="GTPase Era"/>
    <property type="match status" value="1"/>
</dbReference>
<dbReference type="Proteomes" id="UP000031866">
    <property type="component" value="Chromosome"/>
</dbReference>
<evidence type="ECO:0000256" key="1">
    <source>
        <dbReference type="ARBA" id="ARBA00007921"/>
    </source>
</evidence>
<protein>
    <recommendedName>
        <fullName evidence="2 10">GTPase Era</fullName>
    </recommendedName>
</protein>
<dbReference type="SUPFAM" id="SSF52540">
    <property type="entry name" value="P-loop containing nucleoside triphosphate hydrolases"/>
    <property type="match status" value="1"/>
</dbReference>
<keyword evidence="5 10" id="KW-0699">rRNA-binding</keyword>
<dbReference type="HAMAP" id="MF_00367">
    <property type="entry name" value="GTPase_Era"/>
    <property type="match status" value="1"/>
</dbReference>
<evidence type="ECO:0000256" key="10">
    <source>
        <dbReference type="HAMAP-Rule" id="MF_00367"/>
    </source>
</evidence>
<gene>
    <name evidence="10 15" type="primary">era</name>
    <name evidence="15" type="ORF">LF65_00926</name>
</gene>
<feature type="binding site" evidence="10">
    <location>
        <begin position="11"/>
        <end position="18"/>
    </location>
    <ligand>
        <name>GTP</name>
        <dbReference type="ChEBI" id="CHEBI:37565"/>
    </ligand>
</feature>
<dbReference type="FunFam" id="3.30.300.20:FF:000003">
    <property type="entry name" value="GTPase Era"/>
    <property type="match status" value="1"/>
</dbReference>
<evidence type="ECO:0000256" key="3">
    <source>
        <dbReference type="ARBA" id="ARBA00022475"/>
    </source>
</evidence>
<evidence type="ECO:0000256" key="8">
    <source>
        <dbReference type="ARBA" id="ARBA00023134"/>
    </source>
</evidence>
<dbReference type="NCBIfam" id="TIGR00436">
    <property type="entry name" value="era"/>
    <property type="match status" value="1"/>
</dbReference>
<feature type="binding site" evidence="10">
    <location>
        <begin position="120"/>
        <end position="123"/>
    </location>
    <ligand>
        <name>GTP</name>
        <dbReference type="ChEBI" id="CHEBI:37565"/>
    </ligand>
</feature>
<evidence type="ECO:0000256" key="2">
    <source>
        <dbReference type="ARBA" id="ARBA00020484"/>
    </source>
</evidence>
<dbReference type="InterPro" id="IPR005225">
    <property type="entry name" value="Small_GTP-bd"/>
</dbReference>
<organism evidence="15 16">
    <name type="scientific">Clostridium beijerinckii</name>
    <name type="common">Clostridium MP</name>
    <dbReference type="NCBI Taxonomy" id="1520"/>
    <lineage>
        <taxon>Bacteria</taxon>
        <taxon>Bacillati</taxon>
        <taxon>Bacillota</taxon>
        <taxon>Clostridia</taxon>
        <taxon>Eubacteriales</taxon>
        <taxon>Clostridiaceae</taxon>
        <taxon>Clostridium</taxon>
    </lineage>
</organism>
<feature type="domain" description="Era-type G" evidence="14">
    <location>
        <begin position="3"/>
        <end position="170"/>
    </location>
</feature>
<dbReference type="GO" id="GO:0003924">
    <property type="term" value="F:GTPase activity"/>
    <property type="evidence" value="ECO:0007669"/>
    <property type="project" value="UniProtKB-UniRule"/>
</dbReference>
<keyword evidence="10" id="KW-0963">Cytoplasm</keyword>
<dbReference type="InterPro" id="IPR015946">
    <property type="entry name" value="KH_dom-like_a/b"/>
</dbReference>
<dbReference type="OrthoDB" id="9805918at2"/>
<keyword evidence="6 10" id="KW-0547">Nucleotide-binding</keyword>
<dbReference type="InterPro" id="IPR004044">
    <property type="entry name" value="KH_dom_type_2"/>
</dbReference>
<dbReference type="PROSITE" id="PS51713">
    <property type="entry name" value="G_ERA"/>
    <property type="match status" value="1"/>
</dbReference>
<keyword evidence="8 10" id="KW-0342">GTP-binding</keyword>
<dbReference type="GO" id="GO:0005886">
    <property type="term" value="C:plasma membrane"/>
    <property type="evidence" value="ECO:0007669"/>
    <property type="project" value="UniProtKB-SubCell"/>
</dbReference>
<evidence type="ECO:0000256" key="6">
    <source>
        <dbReference type="ARBA" id="ARBA00022741"/>
    </source>
</evidence>
<evidence type="ECO:0000259" key="13">
    <source>
        <dbReference type="PROSITE" id="PS50823"/>
    </source>
</evidence>